<gene>
    <name evidence="1" type="ORF">Q3M24_07100</name>
</gene>
<organism evidence="1">
    <name type="scientific">Candidatus Electrothrix aestuarii</name>
    <dbReference type="NCBI Taxonomy" id="3062594"/>
    <lineage>
        <taxon>Bacteria</taxon>
        <taxon>Pseudomonadati</taxon>
        <taxon>Thermodesulfobacteriota</taxon>
        <taxon>Desulfobulbia</taxon>
        <taxon>Desulfobulbales</taxon>
        <taxon>Desulfobulbaceae</taxon>
        <taxon>Candidatus Electrothrix</taxon>
    </lineage>
</organism>
<reference evidence="1" key="1">
    <citation type="journal article" date="2024" name="Syst. Appl. Microbiol.">
        <title>First single-strain enrichments of Electrothrix cable bacteria, description of E. aestuarii sp. nov. and E. rattekaaiensis sp. nov., and proposal of a cable bacteria taxonomy following the rules of the SeqCode.</title>
        <authorList>
            <person name="Plum-Jensen L.E."/>
            <person name="Schramm A."/>
            <person name="Marshall I.P.G."/>
        </authorList>
    </citation>
    <scope>NUCLEOTIDE SEQUENCE</scope>
    <source>
        <strain evidence="1">Rat1</strain>
    </source>
</reference>
<dbReference type="KEGG" id="eaj:Q3M24_07100"/>
<evidence type="ECO:0000313" key="1">
    <source>
        <dbReference type="EMBL" id="XCN74507.1"/>
    </source>
</evidence>
<accession>A0AAU8M0D1</accession>
<name>A0AAU8M0D1_9BACT</name>
<dbReference type="Pfam" id="PF03783">
    <property type="entry name" value="CsgG"/>
    <property type="match status" value="1"/>
</dbReference>
<protein>
    <submittedName>
        <fullName evidence="1">FlgO family outer membrane protein</fullName>
    </submittedName>
</protein>
<dbReference type="GO" id="GO:0030288">
    <property type="term" value="C:outer membrane-bounded periplasmic space"/>
    <property type="evidence" value="ECO:0007669"/>
    <property type="project" value="InterPro"/>
</dbReference>
<dbReference type="AlphaFoldDB" id="A0AAU8M0D1"/>
<dbReference type="Gene3D" id="3.40.50.10610">
    <property type="entry name" value="ABC-type transport auxiliary lipoprotein component"/>
    <property type="match status" value="1"/>
</dbReference>
<sequence>MERLNIIRKRYFFYQYSHGEELMKFRRIVLLALVFCLAAVCGASAYEAEIKKMSATMADKIAGTEKAKIAVVDFTNLQGDVTELGRFLAEEFSVALAGAGKGFKVVDRTHLKSIIKENKLSATGLIDPETARKLGQIAGVDALITGTLTPFGDSVRIAVKVLDASSAEVVDAISGNIAKTEAVKELLANNLVLRKVSAGEKRKGKTGESLQVVEADGFTFQLEESRFSNGNIVFSLLITSIDQDRKLGMYGDERSRFFDYNGNEYGGSGVKLGNSSHWGHVTNTLIAGIPVKASLTFKGVSEKIKSVALLDVNCGFHVQFRDILVSK</sequence>
<dbReference type="InterPro" id="IPR005534">
    <property type="entry name" value="Curli_assmbl/transp-comp_CsgG"/>
</dbReference>
<dbReference type="EMBL" id="CP159373">
    <property type="protein sequence ID" value="XCN74507.1"/>
    <property type="molecule type" value="Genomic_DNA"/>
</dbReference>
<proteinExistence type="predicted"/>
<reference evidence="1" key="2">
    <citation type="submission" date="2024-06" db="EMBL/GenBank/DDBJ databases">
        <authorList>
            <person name="Plum-Jensen L.E."/>
            <person name="Schramm A."/>
            <person name="Marshall I.P.G."/>
        </authorList>
    </citation>
    <scope>NUCLEOTIDE SEQUENCE</scope>
    <source>
        <strain evidence="1">Rat1</strain>
    </source>
</reference>